<keyword evidence="4" id="KW-1185">Reference proteome</keyword>
<organism evidence="3 4">
    <name type="scientific">Vigna mungo</name>
    <name type="common">Black gram</name>
    <name type="synonym">Phaseolus mungo</name>
    <dbReference type="NCBI Taxonomy" id="3915"/>
    <lineage>
        <taxon>Eukaryota</taxon>
        <taxon>Viridiplantae</taxon>
        <taxon>Streptophyta</taxon>
        <taxon>Embryophyta</taxon>
        <taxon>Tracheophyta</taxon>
        <taxon>Spermatophyta</taxon>
        <taxon>Magnoliopsida</taxon>
        <taxon>eudicotyledons</taxon>
        <taxon>Gunneridae</taxon>
        <taxon>Pentapetalae</taxon>
        <taxon>rosids</taxon>
        <taxon>fabids</taxon>
        <taxon>Fabales</taxon>
        <taxon>Fabaceae</taxon>
        <taxon>Papilionoideae</taxon>
        <taxon>50 kb inversion clade</taxon>
        <taxon>NPAAA clade</taxon>
        <taxon>indigoferoid/millettioid clade</taxon>
        <taxon>Phaseoleae</taxon>
        <taxon>Vigna</taxon>
    </lineage>
</organism>
<proteinExistence type="predicted"/>
<dbReference type="InterPro" id="IPR007527">
    <property type="entry name" value="Znf_SWIM"/>
</dbReference>
<keyword evidence="1" id="KW-0479">Metal-binding</keyword>
<evidence type="ECO:0000313" key="4">
    <source>
        <dbReference type="Proteomes" id="UP001374535"/>
    </source>
</evidence>
<dbReference type="EMBL" id="CP144699">
    <property type="protein sequence ID" value="WVZ21318.1"/>
    <property type="molecule type" value="Genomic_DNA"/>
</dbReference>
<reference evidence="3 4" key="1">
    <citation type="journal article" date="2023" name="Life. Sci Alliance">
        <title>Evolutionary insights into 3D genome organization and epigenetic landscape of Vigna mungo.</title>
        <authorList>
            <person name="Junaid A."/>
            <person name="Singh B."/>
            <person name="Bhatia S."/>
        </authorList>
    </citation>
    <scope>NUCLEOTIDE SEQUENCE [LARGE SCALE GENOMIC DNA]</scope>
    <source>
        <strain evidence="3">Urdbean</strain>
    </source>
</reference>
<feature type="domain" description="SWIM-type" evidence="2">
    <location>
        <begin position="217"/>
        <end position="253"/>
    </location>
</feature>
<dbReference type="PANTHER" id="PTHR47718">
    <property type="entry name" value="OS01G0519700 PROTEIN"/>
    <property type="match status" value="1"/>
</dbReference>
<keyword evidence="1" id="KW-0862">Zinc</keyword>
<dbReference type="Proteomes" id="UP001374535">
    <property type="component" value="Chromosome 2"/>
</dbReference>
<dbReference type="Pfam" id="PF04434">
    <property type="entry name" value="SWIM"/>
    <property type="match status" value="1"/>
</dbReference>
<accession>A0AAQ3S9E1</accession>
<dbReference type="GO" id="GO:0008270">
    <property type="term" value="F:zinc ion binding"/>
    <property type="evidence" value="ECO:0007669"/>
    <property type="project" value="UniProtKB-KW"/>
</dbReference>
<dbReference type="PANTHER" id="PTHR47718:SF13">
    <property type="entry name" value="OS09G0290500 PROTEIN"/>
    <property type="match status" value="1"/>
</dbReference>
<sequence length="390" mass="45065">MVCSRAGKHVSSNQYEMIGCPTQANDCGTRIIVSKRDEKWYISAFDDVHTHDLSPTKSRLFRGNKSMNLNVKRTLDLNAEAGVGINKSFWSLVCATGGYKNLEFVEHDVRNYVAKQRRELSKDGDAKALLNYFSSMREFNKDFFFDIDVDDNNNILNVRAACEYFGDVISFDTTYLTNKYDMSFAPFVGVNHHENKSSYYKVTEDSIHNEIREERVFMVTFERDTMNVNCSCLLFEFRDIICRHCVCVLAQEKHTYIKATYNNKEKDPHIERYDNLCKTFGDIAEIGCESIKMTKLLVDNLRSFVNKHGLEISPSPYVNNNIHKEQQHLHHSNIGHDIDTNQNNVAIESPKAVNQKGQPRTKRLKSTSERLTTKKLLENRLALFLHQEWG</sequence>
<gene>
    <name evidence="3" type="ORF">V8G54_008640</name>
</gene>
<keyword evidence="1" id="KW-0863">Zinc-finger</keyword>
<protein>
    <recommendedName>
        <fullName evidence="2">SWIM-type domain-containing protein</fullName>
    </recommendedName>
</protein>
<dbReference type="AlphaFoldDB" id="A0AAQ3S9E1"/>
<evidence type="ECO:0000259" key="2">
    <source>
        <dbReference type="PROSITE" id="PS50966"/>
    </source>
</evidence>
<name>A0AAQ3S9E1_VIGMU</name>
<evidence type="ECO:0000256" key="1">
    <source>
        <dbReference type="PROSITE-ProRule" id="PRU00325"/>
    </source>
</evidence>
<evidence type="ECO:0000313" key="3">
    <source>
        <dbReference type="EMBL" id="WVZ21318.1"/>
    </source>
</evidence>
<dbReference type="PROSITE" id="PS50966">
    <property type="entry name" value="ZF_SWIM"/>
    <property type="match status" value="1"/>
</dbReference>